<keyword evidence="2" id="KW-1185">Reference proteome</keyword>
<evidence type="ECO:0000313" key="2">
    <source>
        <dbReference type="Proteomes" id="UP000013827"/>
    </source>
</evidence>
<dbReference type="KEGG" id="ehx:EMIHUDRAFT_196374"/>
<sequence length="199" mass="21409">MLETASASRLMVLPSLPMDLLPSICSHLRVRDLMGGAWIGDLGVAAPRRRSSRANDMLLGSAERPLMLGPDHPDFPIPNMFMFRPVQRTVLSVAEFEEAVAAADPFDTICIAADLSFTQADIDCGISSLQKPLRLIGADVEAHAEGHRFDNAPGIALVNLTIFAGNIDVAVEPICEEAVFPALQIQWGAVHPEAVHGSF</sequence>
<dbReference type="HOGENOM" id="CLU_1374470_0_0_1"/>
<proteinExistence type="predicted"/>
<reference evidence="1" key="2">
    <citation type="submission" date="2024-10" db="UniProtKB">
        <authorList>
            <consortium name="EnsemblProtists"/>
        </authorList>
    </citation>
    <scope>IDENTIFICATION</scope>
</reference>
<dbReference type="PaxDb" id="2903-EOD18234"/>
<dbReference type="AlphaFoldDB" id="A0A0D3J3Z9"/>
<dbReference type="GeneID" id="19046235"/>
<evidence type="ECO:0008006" key="3">
    <source>
        <dbReference type="Google" id="ProtNLM"/>
    </source>
</evidence>
<dbReference type="EnsemblProtists" id="EOD18234">
    <property type="protein sequence ID" value="EOD18234"/>
    <property type="gene ID" value="EMIHUDRAFT_196374"/>
</dbReference>
<evidence type="ECO:0000313" key="1">
    <source>
        <dbReference type="EnsemblProtists" id="EOD18234"/>
    </source>
</evidence>
<name>A0A0D3J3Z9_EMIH1</name>
<dbReference type="RefSeq" id="XP_005770663.1">
    <property type="nucleotide sequence ID" value="XM_005770606.1"/>
</dbReference>
<accession>A0A0D3J3Z9</accession>
<protein>
    <recommendedName>
        <fullName evidence="3">F-box domain-containing protein</fullName>
    </recommendedName>
</protein>
<dbReference type="Proteomes" id="UP000013827">
    <property type="component" value="Unassembled WGS sequence"/>
</dbReference>
<organism evidence="1 2">
    <name type="scientific">Emiliania huxleyi (strain CCMP1516)</name>
    <dbReference type="NCBI Taxonomy" id="280463"/>
    <lineage>
        <taxon>Eukaryota</taxon>
        <taxon>Haptista</taxon>
        <taxon>Haptophyta</taxon>
        <taxon>Prymnesiophyceae</taxon>
        <taxon>Isochrysidales</taxon>
        <taxon>Noelaerhabdaceae</taxon>
        <taxon>Emiliania</taxon>
    </lineage>
</organism>
<reference evidence="2" key="1">
    <citation type="journal article" date="2013" name="Nature">
        <title>Pan genome of the phytoplankton Emiliania underpins its global distribution.</title>
        <authorList>
            <person name="Read B.A."/>
            <person name="Kegel J."/>
            <person name="Klute M.J."/>
            <person name="Kuo A."/>
            <person name="Lefebvre S.C."/>
            <person name="Maumus F."/>
            <person name="Mayer C."/>
            <person name="Miller J."/>
            <person name="Monier A."/>
            <person name="Salamov A."/>
            <person name="Young J."/>
            <person name="Aguilar M."/>
            <person name="Claverie J.M."/>
            <person name="Frickenhaus S."/>
            <person name="Gonzalez K."/>
            <person name="Herman E.K."/>
            <person name="Lin Y.C."/>
            <person name="Napier J."/>
            <person name="Ogata H."/>
            <person name="Sarno A.F."/>
            <person name="Shmutz J."/>
            <person name="Schroeder D."/>
            <person name="de Vargas C."/>
            <person name="Verret F."/>
            <person name="von Dassow P."/>
            <person name="Valentin K."/>
            <person name="Van de Peer Y."/>
            <person name="Wheeler G."/>
            <person name="Dacks J.B."/>
            <person name="Delwiche C.F."/>
            <person name="Dyhrman S.T."/>
            <person name="Glockner G."/>
            <person name="John U."/>
            <person name="Richards T."/>
            <person name="Worden A.Z."/>
            <person name="Zhang X."/>
            <person name="Grigoriev I.V."/>
            <person name="Allen A.E."/>
            <person name="Bidle K."/>
            <person name="Borodovsky M."/>
            <person name="Bowler C."/>
            <person name="Brownlee C."/>
            <person name="Cock J.M."/>
            <person name="Elias M."/>
            <person name="Gladyshev V.N."/>
            <person name="Groth M."/>
            <person name="Guda C."/>
            <person name="Hadaegh A."/>
            <person name="Iglesias-Rodriguez M.D."/>
            <person name="Jenkins J."/>
            <person name="Jones B.M."/>
            <person name="Lawson T."/>
            <person name="Leese F."/>
            <person name="Lindquist E."/>
            <person name="Lobanov A."/>
            <person name="Lomsadze A."/>
            <person name="Malik S.B."/>
            <person name="Marsh M.E."/>
            <person name="Mackinder L."/>
            <person name="Mock T."/>
            <person name="Mueller-Roeber B."/>
            <person name="Pagarete A."/>
            <person name="Parker M."/>
            <person name="Probert I."/>
            <person name="Quesneville H."/>
            <person name="Raines C."/>
            <person name="Rensing S.A."/>
            <person name="Riano-Pachon D.M."/>
            <person name="Richier S."/>
            <person name="Rokitta S."/>
            <person name="Shiraiwa Y."/>
            <person name="Soanes D.M."/>
            <person name="van der Giezen M."/>
            <person name="Wahlund T.M."/>
            <person name="Williams B."/>
            <person name="Wilson W."/>
            <person name="Wolfe G."/>
            <person name="Wurch L.L."/>
        </authorList>
    </citation>
    <scope>NUCLEOTIDE SEQUENCE</scope>
</reference>